<proteinExistence type="predicted"/>
<feature type="coiled-coil region" evidence="1">
    <location>
        <begin position="106"/>
        <end position="133"/>
    </location>
</feature>
<evidence type="ECO:0000256" key="1">
    <source>
        <dbReference type="SAM" id="Coils"/>
    </source>
</evidence>
<reference evidence="3 4" key="1">
    <citation type="submission" date="2019-02" db="EMBL/GenBank/DDBJ databases">
        <title>Deep-cultivation of Planctomycetes and their phenomic and genomic characterization uncovers novel biology.</title>
        <authorList>
            <person name="Wiegand S."/>
            <person name="Jogler M."/>
            <person name="Boedeker C."/>
            <person name="Pinto D."/>
            <person name="Vollmers J."/>
            <person name="Rivas-Marin E."/>
            <person name="Kohn T."/>
            <person name="Peeters S.H."/>
            <person name="Heuer A."/>
            <person name="Rast P."/>
            <person name="Oberbeckmann S."/>
            <person name="Bunk B."/>
            <person name="Jeske O."/>
            <person name="Meyerdierks A."/>
            <person name="Storesund J.E."/>
            <person name="Kallscheuer N."/>
            <person name="Luecker S."/>
            <person name="Lage O.M."/>
            <person name="Pohl T."/>
            <person name="Merkel B.J."/>
            <person name="Hornburger P."/>
            <person name="Mueller R.-W."/>
            <person name="Bruemmer F."/>
            <person name="Labrenz M."/>
            <person name="Spormann A.M."/>
            <person name="Op Den Camp H."/>
            <person name="Overmann J."/>
            <person name="Amann R."/>
            <person name="Jetten M.S.M."/>
            <person name="Mascher T."/>
            <person name="Medema M.H."/>
            <person name="Devos D.P."/>
            <person name="Kaster A.-K."/>
            <person name="Ovreas L."/>
            <person name="Rohde M."/>
            <person name="Galperin M.Y."/>
            <person name="Jogler C."/>
        </authorList>
    </citation>
    <scope>NUCLEOTIDE SEQUENCE [LARGE SCALE GENOMIC DNA]</scope>
    <source>
        <strain evidence="3 4">Pla52n</strain>
    </source>
</reference>
<dbReference type="RefSeq" id="WP_146520705.1">
    <property type="nucleotide sequence ID" value="NZ_CP151726.1"/>
</dbReference>
<sequence length="169" mass="18886">MNDETGAQNLSDDAIRHRLATAYHEAGHAVMALSLGRLIQKITIEPSKTATGISRLGLCEFRKGRSKASKTLLDDQVLILFAGMVAEARFTGEYCQAGAAQDLREIRNLLANRASNERQLEKLQRRMLEKTEHLLFDETLVRAIESIALELMQKTTISGRAARHLFEHA</sequence>
<dbReference type="GO" id="GO:0004176">
    <property type="term" value="F:ATP-dependent peptidase activity"/>
    <property type="evidence" value="ECO:0007669"/>
    <property type="project" value="InterPro"/>
</dbReference>
<dbReference type="EC" id="3.4.24.-" evidence="3"/>
<name>A0A5C6AS86_9BACT</name>
<gene>
    <name evidence="3" type="primary">ftsH_2</name>
    <name evidence="3" type="ORF">Pla52n_34110</name>
</gene>
<accession>A0A5C6AS86</accession>
<dbReference type="SUPFAM" id="SSF140990">
    <property type="entry name" value="FtsH protease domain-like"/>
    <property type="match status" value="1"/>
</dbReference>
<dbReference type="Pfam" id="PF01434">
    <property type="entry name" value="Peptidase_M41"/>
    <property type="match status" value="1"/>
</dbReference>
<feature type="domain" description="Peptidase M41" evidence="2">
    <location>
        <begin position="17"/>
        <end position="110"/>
    </location>
</feature>
<dbReference type="GO" id="GO:0004222">
    <property type="term" value="F:metalloendopeptidase activity"/>
    <property type="evidence" value="ECO:0007669"/>
    <property type="project" value="InterPro"/>
</dbReference>
<keyword evidence="3" id="KW-0482">Metalloprotease</keyword>
<dbReference type="OrthoDB" id="6064590at2"/>
<keyword evidence="1" id="KW-0175">Coiled coil</keyword>
<dbReference type="EMBL" id="SJPN01000004">
    <property type="protein sequence ID" value="TWU02361.1"/>
    <property type="molecule type" value="Genomic_DNA"/>
</dbReference>
<dbReference type="Gene3D" id="1.20.58.760">
    <property type="entry name" value="Peptidase M41"/>
    <property type="match status" value="1"/>
</dbReference>
<organism evidence="3 4">
    <name type="scientific">Stieleria varia</name>
    <dbReference type="NCBI Taxonomy" id="2528005"/>
    <lineage>
        <taxon>Bacteria</taxon>
        <taxon>Pseudomonadati</taxon>
        <taxon>Planctomycetota</taxon>
        <taxon>Planctomycetia</taxon>
        <taxon>Pirellulales</taxon>
        <taxon>Pirellulaceae</taxon>
        <taxon>Stieleria</taxon>
    </lineage>
</organism>
<dbReference type="GO" id="GO:0005524">
    <property type="term" value="F:ATP binding"/>
    <property type="evidence" value="ECO:0007669"/>
    <property type="project" value="InterPro"/>
</dbReference>
<dbReference type="AlphaFoldDB" id="A0A5C6AS86"/>
<evidence type="ECO:0000259" key="2">
    <source>
        <dbReference type="Pfam" id="PF01434"/>
    </source>
</evidence>
<keyword evidence="4" id="KW-1185">Reference proteome</keyword>
<evidence type="ECO:0000313" key="3">
    <source>
        <dbReference type="EMBL" id="TWU02361.1"/>
    </source>
</evidence>
<dbReference type="Proteomes" id="UP000320176">
    <property type="component" value="Unassembled WGS sequence"/>
</dbReference>
<dbReference type="GO" id="GO:0006508">
    <property type="term" value="P:proteolysis"/>
    <property type="evidence" value="ECO:0007669"/>
    <property type="project" value="UniProtKB-KW"/>
</dbReference>
<protein>
    <submittedName>
        <fullName evidence="3">ATP-dependent zinc metalloprotease FtsH</fullName>
        <ecNumber evidence="3">3.4.24.-</ecNumber>
    </submittedName>
</protein>
<keyword evidence="3" id="KW-0378">Hydrolase</keyword>
<dbReference type="InterPro" id="IPR000642">
    <property type="entry name" value="Peptidase_M41"/>
</dbReference>
<evidence type="ECO:0000313" key="4">
    <source>
        <dbReference type="Proteomes" id="UP000320176"/>
    </source>
</evidence>
<comment type="caution">
    <text evidence="3">The sequence shown here is derived from an EMBL/GenBank/DDBJ whole genome shotgun (WGS) entry which is preliminary data.</text>
</comment>
<dbReference type="InterPro" id="IPR037219">
    <property type="entry name" value="Peptidase_M41-like"/>
</dbReference>
<keyword evidence="3" id="KW-0645">Protease</keyword>